<evidence type="ECO:0000313" key="1">
    <source>
        <dbReference type="EMBL" id="GAL27217.1"/>
    </source>
</evidence>
<organism evidence="1 2">
    <name type="scientific">Vibrio variabilis</name>
    <dbReference type="NCBI Taxonomy" id="990271"/>
    <lineage>
        <taxon>Bacteria</taxon>
        <taxon>Pseudomonadati</taxon>
        <taxon>Pseudomonadota</taxon>
        <taxon>Gammaproteobacteria</taxon>
        <taxon>Vibrionales</taxon>
        <taxon>Vibrionaceae</taxon>
        <taxon>Vibrio</taxon>
    </lineage>
</organism>
<reference evidence="2" key="2">
    <citation type="submission" date="2014-09" db="EMBL/GenBank/DDBJ databases">
        <authorList>
            <consortium name="NBRP consortium"/>
            <person name="Sawabe T."/>
            <person name="Meirelles P."/>
            <person name="Nakanishi M."/>
            <person name="Sayaka M."/>
            <person name="Hattori M."/>
            <person name="Ohkuma M."/>
        </authorList>
    </citation>
    <scope>NUCLEOTIDE SEQUENCE [LARGE SCALE GENOMIC DNA]</scope>
    <source>
        <strain evidence="2">JCM 19239</strain>
    </source>
</reference>
<sequence>MVFSNQPVVVKQHQVIFNGDFYPVVSDHFGVLMEVDIT</sequence>
<gene>
    <name evidence="1" type="ORF">JCM19239_5564</name>
</gene>
<comment type="caution">
    <text evidence="1">The sequence shown here is derived from an EMBL/GenBank/DDBJ whole genome shotgun (WGS) entry which is preliminary data.</text>
</comment>
<dbReference type="InterPro" id="IPR036691">
    <property type="entry name" value="Endo/exonu/phosph_ase_sf"/>
</dbReference>
<keyword evidence="1" id="KW-0378">Hydrolase</keyword>
<reference evidence="2" key="1">
    <citation type="submission" date="2014-09" db="EMBL/GenBank/DDBJ databases">
        <title>Vibrio variabilis JCM 19239. (C206) whole genome shotgun sequence.</title>
        <authorList>
            <person name="Sawabe T."/>
            <person name="Meirelles P."/>
            <person name="Nakanishi M."/>
            <person name="Sayaka M."/>
            <person name="Hattori M."/>
            <person name="Ohkuma M."/>
        </authorList>
    </citation>
    <scope>NUCLEOTIDE SEQUENCE [LARGE SCALE GENOMIC DNA]</scope>
    <source>
        <strain evidence="2">JCM 19239</strain>
    </source>
</reference>
<protein>
    <submittedName>
        <fullName evidence="1">Exodeoxyribonuclease III</fullName>
        <ecNumber evidence="1">3.1.11.2</ecNumber>
    </submittedName>
</protein>
<dbReference type="Proteomes" id="UP000029223">
    <property type="component" value="Unassembled WGS sequence"/>
</dbReference>
<keyword evidence="2" id="KW-1185">Reference proteome</keyword>
<proteinExistence type="predicted"/>
<accession>A0ABQ0JEN7</accession>
<dbReference type="EMBL" id="BBMS01000026">
    <property type="protein sequence ID" value="GAL27217.1"/>
    <property type="molecule type" value="Genomic_DNA"/>
</dbReference>
<dbReference type="EC" id="3.1.11.2" evidence="1"/>
<dbReference type="Gene3D" id="3.60.10.10">
    <property type="entry name" value="Endonuclease/exonuclease/phosphatase"/>
    <property type="match status" value="1"/>
</dbReference>
<dbReference type="GO" id="GO:0008311">
    <property type="term" value="F:double-stranded DNA 3'-5' DNA exonuclease activity"/>
    <property type="evidence" value="ECO:0007669"/>
    <property type="project" value="UniProtKB-EC"/>
</dbReference>
<evidence type="ECO:0000313" key="2">
    <source>
        <dbReference type="Proteomes" id="UP000029223"/>
    </source>
</evidence>
<name>A0ABQ0JEN7_9VIBR</name>